<evidence type="ECO:0000313" key="2">
    <source>
        <dbReference type="EMBL" id="MCJ1961046.1"/>
    </source>
</evidence>
<comment type="caution">
    <text evidence="2">The sequence shown here is derived from an EMBL/GenBank/DDBJ whole genome shotgun (WGS) entry which is preliminary data.</text>
</comment>
<dbReference type="PRINTS" id="PR00598">
    <property type="entry name" value="HTHMARR"/>
</dbReference>
<dbReference type="Gene3D" id="1.10.10.10">
    <property type="entry name" value="Winged helix-like DNA-binding domain superfamily/Winged helix DNA-binding domain"/>
    <property type="match status" value="1"/>
</dbReference>
<dbReference type="PROSITE" id="PS50995">
    <property type="entry name" value="HTH_MARR_2"/>
    <property type="match status" value="1"/>
</dbReference>
<reference evidence="2" key="1">
    <citation type="submission" date="2022-03" db="EMBL/GenBank/DDBJ databases">
        <title>Identification of a novel bacterium isolated from mangrove sediments.</title>
        <authorList>
            <person name="Pan X."/>
        </authorList>
    </citation>
    <scope>NUCLEOTIDE SEQUENCE</scope>
    <source>
        <strain evidence="2">B2637</strain>
    </source>
</reference>
<dbReference type="InterPro" id="IPR036390">
    <property type="entry name" value="WH_DNA-bd_sf"/>
</dbReference>
<gene>
    <name evidence="2" type="ORF">MTR65_10170</name>
</gene>
<accession>A0ABT0ACY5</accession>
<sequence>MKVGGDLAGQLGYQVQLVHPMAHEAARAALEHLDITPARATALLLIRANPGCSQSALGGALNVNRSSAMKIVDLLEGRGLIRRAPSADPRAHALELTAKGEQFAADVDVALEENERRFFGVLSAAERKSLLEMLQRLHHREP</sequence>
<proteinExistence type="predicted"/>
<protein>
    <submittedName>
        <fullName evidence="2">MarR family transcriptional regulator</fullName>
    </submittedName>
</protein>
<dbReference type="SMART" id="SM00347">
    <property type="entry name" value="HTH_MARR"/>
    <property type="match status" value="1"/>
</dbReference>
<dbReference type="SUPFAM" id="SSF46785">
    <property type="entry name" value="Winged helix' DNA-binding domain"/>
    <property type="match status" value="1"/>
</dbReference>
<name>A0ABT0ACY5_9SPHN</name>
<dbReference type="Proteomes" id="UP001162802">
    <property type="component" value="Unassembled WGS sequence"/>
</dbReference>
<organism evidence="2 3">
    <name type="scientific">Novosphingobium mangrovi</name>
    <name type="common">ex Hu et al. 2023</name>
    <dbReference type="NCBI Taxonomy" id="2930094"/>
    <lineage>
        <taxon>Bacteria</taxon>
        <taxon>Pseudomonadati</taxon>
        <taxon>Pseudomonadota</taxon>
        <taxon>Alphaproteobacteria</taxon>
        <taxon>Sphingomonadales</taxon>
        <taxon>Sphingomonadaceae</taxon>
        <taxon>Novosphingobium</taxon>
    </lineage>
</organism>
<dbReference type="InterPro" id="IPR036388">
    <property type="entry name" value="WH-like_DNA-bd_sf"/>
</dbReference>
<dbReference type="PANTHER" id="PTHR33164">
    <property type="entry name" value="TRANSCRIPTIONAL REGULATOR, MARR FAMILY"/>
    <property type="match status" value="1"/>
</dbReference>
<keyword evidence="3" id="KW-1185">Reference proteome</keyword>
<evidence type="ECO:0000259" key="1">
    <source>
        <dbReference type="PROSITE" id="PS50995"/>
    </source>
</evidence>
<evidence type="ECO:0000313" key="3">
    <source>
        <dbReference type="Proteomes" id="UP001162802"/>
    </source>
</evidence>
<dbReference type="PANTHER" id="PTHR33164:SF57">
    <property type="entry name" value="MARR-FAMILY TRANSCRIPTIONAL REGULATOR"/>
    <property type="match status" value="1"/>
</dbReference>
<dbReference type="InterPro" id="IPR000835">
    <property type="entry name" value="HTH_MarR-typ"/>
</dbReference>
<dbReference type="Pfam" id="PF12802">
    <property type="entry name" value="MarR_2"/>
    <property type="match status" value="1"/>
</dbReference>
<dbReference type="EMBL" id="JALHAT010000015">
    <property type="protein sequence ID" value="MCJ1961046.1"/>
    <property type="molecule type" value="Genomic_DNA"/>
</dbReference>
<dbReference type="RefSeq" id="WP_243799770.1">
    <property type="nucleotide sequence ID" value="NZ_JALHAT010000015.1"/>
</dbReference>
<feature type="domain" description="HTH marR-type" evidence="1">
    <location>
        <begin position="1"/>
        <end position="139"/>
    </location>
</feature>
<dbReference type="InterPro" id="IPR039422">
    <property type="entry name" value="MarR/SlyA-like"/>
</dbReference>